<dbReference type="Gene3D" id="1.10.630.10">
    <property type="entry name" value="Cytochrome P450"/>
    <property type="match status" value="1"/>
</dbReference>
<name>A0ABR3S2B2_9PLEO</name>
<proteinExistence type="predicted"/>
<reference evidence="1 2" key="1">
    <citation type="submission" date="2024-02" db="EMBL/GenBank/DDBJ databases">
        <title>De novo assembly and annotation of 12 fungi associated with fruit tree decline syndrome in Ontario, Canada.</title>
        <authorList>
            <person name="Sulman M."/>
            <person name="Ellouze W."/>
            <person name="Ilyukhin E."/>
        </authorList>
    </citation>
    <scope>NUCLEOTIDE SEQUENCE [LARGE SCALE GENOMIC DNA]</scope>
    <source>
        <strain evidence="1 2">M42-189</strain>
    </source>
</reference>
<gene>
    <name evidence="1" type="ORF">SLS60_002491</name>
</gene>
<protein>
    <recommendedName>
        <fullName evidence="3">Cytochrome P450</fullName>
    </recommendedName>
</protein>
<dbReference type="Proteomes" id="UP001521785">
    <property type="component" value="Unassembled WGS sequence"/>
</dbReference>
<evidence type="ECO:0000313" key="2">
    <source>
        <dbReference type="Proteomes" id="UP001521785"/>
    </source>
</evidence>
<accession>A0ABR3S2B2</accession>
<dbReference type="EMBL" id="JAKJXO020000002">
    <property type="protein sequence ID" value="KAL1610820.1"/>
    <property type="molecule type" value="Genomic_DNA"/>
</dbReference>
<dbReference type="SUPFAM" id="SSF48264">
    <property type="entry name" value="Cytochrome P450"/>
    <property type="match status" value="1"/>
</dbReference>
<dbReference type="InterPro" id="IPR036396">
    <property type="entry name" value="Cyt_P450_sf"/>
</dbReference>
<organism evidence="1 2">
    <name type="scientific">Paraconiothyrium brasiliense</name>
    <dbReference type="NCBI Taxonomy" id="300254"/>
    <lineage>
        <taxon>Eukaryota</taxon>
        <taxon>Fungi</taxon>
        <taxon>Dikarya</taxon>
        <taxon>Ascomycota</taxon>
        <taxon>Pezizomycotina</taxon>
        <taxon>Dothideomycetes</taxon>
        <taxon>Pleosporomycetidae</taxon>
        <taxon>Pleosporales</taxon>
        <taxon>Massarineae</taxon>
        <taxon>Didymosphaeriaceae</taxon>
        <taxon>Paraconiothyrium</taxon>
    </lineage>
</organism>
<keyword evidence="2" id="KW-1185">Reference proteome</keyword>
<sequence length="142" mass="15702">MPTEIPKPPGWPIIGNALELVNPGSTAKLLTQYGPIVKVSYGTSKPDRIFVGTIELTNEVCDETRFVKKASTGGAVQLRNLANDGLFTARDGEENWGLAHRILTPVLGPMMIGNMFEGMSKSFEDREEDLRRLQICTKWPVN</sequence>
<evidence type="ECO:0000313" key="1">
    <source>
        <dbReference type="EMBL" id="KAL1610820.1"/>
    </source>
</evidence>
<comment type="caution">
    <text evidence="1">The sequence shown here is derived from an EMBL/GenBank/DDBJ whole genome shotgun (WGS) entry which is preliminary data.</text>
</comment>
<evidence type="ECO:0008006" key="3">
    <source>
        <dbReference type="Google" id="ProtNLM"/>
    </source>
</evidence>